<dbReference type="AlphaFoldDB" id="A0A0E9WMW9"/>
<reference evidence="1" key="1">
    <citation type="submission" date="2014-11" db="EMBL/GenBank/DDBJ databases">
        <authorList>
            <person name="Amaro Gonzalez C."/>
        </authorList>
    </citation>
    <scope>NUCLEOTIDE SEQUENCE</scope>
</reference>
<name>A0A0E9WMW9_ANGAN</name>
<sequence>MYSFAWDTFIAKVIRYTEMYLVDPWPQGLFCLLLSVSLHFAHV</sequence>
<reference evidence="1" key="2">
    <citation type="journal article" date="2015" name="Fish Shellfish Immunol.">
        <title>Early steps in the European eel (Anguilla anguilla)-Vibrio vulnificus interaction in the gills: Role of the RtxA13 toxin.</title>
        <authorList>
            <person name="Callol A."/>
            <person name="Pajuelo D."/>
            <person name="Ebbesson L."/>
            <person name="Teles M."/>
            <person name="MacKenzie S."/>
            <person name="Amaro C."/>
        </authorList>
    </citation>
    <scope>NUCLEOTIDE SEQUENCE</scope>
</reference>
<accession>A0A0E9WMW9</accession>
<dbReference type="EMBL" id="GBXM01016911">
    <property type="protein sequence ID" value="JAH91666.1"/>
    <property type="molecule type" value="Transcribed_RNA"/>
</dbReference>
<organism evidence="1">
    <name type="scientific">Anguilla anguilla</name>
    <name type="common">European freshwater eel</name>
    <name type="synonym">Muraena anguilla</name>
    <dbReference type="NCBI Taxonomy" id="7936"/>
    <lineage>
        <taxon>Eukaryota</taxon>
        <taxon>Metazoa</taxon>
        <taxon>Chordata</taxon>
        <taxon>Craniata</taxon>
        <taxon>Vertebrata</taxon>
        <taxon>Euteleostomi</taxon>
        <taxon>Actinopterygii</taxon>
        <taxon>Neopterygii</taxon>
        <taxon>Teleostei</taxon>
        <taxon>Anguilliformes</taxon>
        <taxon>Anguillidae</taxon>
        <taxon>Anguilla</taxon>
    </lineage>
</organism>
<protein>
    <submittedName>
        <fullName evidence="1">Uncharacterized protein</fullName>
    </submittedName>
</protein>
<evidence type="ECO:0000313" key="1">
    <source>
        <dbReference type="EMBL" id="JAH91666.1"/>
    </source>
</evidence>
<proteinExistence type="predicted"/>